<organism evidence="1 2">
    <name type="scientific">Dioscorea alata</name>
    <name type="common">Purple yam</name>
    <dbReference type="NCBI Taxonomy" id="55571"/>
    <lineage>
        <taxon>Eukaryota</taxon>
        <taxon>Viridiplantae</taxon>
        <taxon>Streptophyta</taxon>
        <taxon>Embryophyta</taxon>
        <taxon>Tracheophyta</taxon>
        <taxon>Spermatophyta</taxon>
        <taxon>Magnoliopsida</taxon>
        <taxon>Liliopsida</taxon>
        <taxon>Dioscoreales</taxon>
        <taxon>Dioscoreaceae</taxon>
        <taxon>Dioscorea</taxon>
    </lineage>
</organism>
<dbReference type="Proteomes" id="UP000827976">
    <property type="component" value="Chromosome 5"/>
</dbReference>
<sequence length="270" mass="30901">MKIPLFQPSTINDLAIDHNDIEEKSFSSENTSCLEIPDDPLNNMEWLVNSEDIATGLMNYLFETPMDDKTQGSLSGKSDENQKIDSIPNTPSTPIMSCLTSLSNQESNNMELEHKPVNVINGIIDLSKDSTTRKYKRRHKSHLGGQKYCLNVRWSNKKKRNSNYQKRIWSLETPVWILKDQSRENNKNLTKYEANEVQPNASISTETDHLVSQTCSHCGTKKTPQWRRGPKGPGTLCNACGIRYRNGDIEPKRHRPKRRRVTTQPTENKD</sequence>
<accession>A0ACB7W093</accession>
<name>A0ACB7W093_DIOAL</name>
<proteinExistence type="predicted"/>
<evidence type="ECO:0000313" key="2">
    <source>
        <dbReference type="Proteomes" id="UP000827976"/>
    </source>
</evidence>
<reference evidence="2" key="1">
    <citation type="journal article" date="2022" name="Nat. Commun.">
        <title>Chromosome evolution and the genetic basis of agronomically important traits in greater yam.</title>
        <authorList>
            <person name="Bredeson J.V."/>
            <person name="Lyons J.B."/>
            <person name="Oniyinde I.O."/>
            <person name="Okereke N.R."/>
            <person name="Kolade O."/>
            <person name="Nnabue I."/>
            <person name="Nwadili C.O."/>
            <person name="Hribova E."/>
            <person name="Parker M."/>
            <person name="Nwogha J."/>
            <person name="Shu S."/>
            <person name="Carlson J."/>
            <person name="Kariba R."/>
            <person name="Muthemba S."/>
            <person name="Knop K."/>
            <person name="Barton G.J."/>
            <person name="Sherwood A.V."/>
            <person name="Lopez-Montes A."/>
            <person name="Asiedu R."/>
            <person name="Jamnadass R."/>
            <person name="Muchugi A."/>
            <person name="Goodstein D."/>
            <person name="Egesi C.N."/>
            <person name="Featherston J."/>
            <person name="Asfaw A."/>
            <person name="Simpson G.G."/>
            <person name="Dolezel J."/>
            <person name="Hendre P.S."/>
            <person name="Van Deynze A."/>
            <person name="Kumar P.L."/>
            <person name="Obidiegwu J.E."/>
            <person name="Bhattacharjee R."/>
            <person name="Rokhsar D.S."/>
        </authorList>
    </citation>
    <scope>NUCLEOTIDE SEQUENCE [LARGE SCALE GENOMIC DNA]</scope>
    <source>
        <strain evidence="2">cv. TDa95/00328</strain>
    </source>
</reference>
<gene>
    <name evidence="1" type="ORF">IHE45_05G036800</name>
</gene>
<comment type="caution">
    <text evidence="1">The sequence shown here is derived from an EMBL/GenBank/DDBJ whole genome shotgun (WGS) entry which is preliminary data.</text>
</comment>
<dbReference type="EMBL" id="CM037015">
    <property type="protein sequence ID" value="KAH7681092.1"/>
    <property type="molecule type" value="Genomic_DNA"/>
</dbReference>
<evidence type="ECO:0000313" key="1">
    <source>
        <dbReference type="EMBL" id="KAH7681092.1"/>
    </source>
</evidence>
<keyword evidence="2" id="KW-1185">Reference proteome</keyword>
<protein>
    <submittedName>
        <fullName evidence="1">Zinc finger NHR/GATA-type protein</fullName>
    </submittedName>
</protein>